<evidence type="ECO:0008006" key="11">
    <source>
        <dbReference type="Google" id="ProtNLM"/>
    </source>
</evidence>
<evidence type="ECO:0000256" key="7">
    <source>
        <dbReference type="ARBA" id="ARBA00023136"/>
    </source>
</evidence>
<sequence>MATSLTQPLDQSIVTTAAATVSARSGVGATPNWFASVMGTGIVANAAATLPLDAPLLAEAARIVWVVAALWLALLLVVVLREWAGGAAPHRHLDDPVLGHFYGAPAMAMMTVGLGALLVGEPVLGRVGAVGTAAVLWTVGTVLGLATAVALPVRLFARDNVRSDEAGGPWLMSIVAPMVSAATGPALAAHVTDADARASLLLLCGALFGAAALAALVTIAMIWSRLAHHGIGAAAAVPTLWIVLGPLGQTATAAHAIAAGVADLSPAVAAPARIAGVVIAVPVLGFALLWAAIAAAITVRAARAGLPFTLAWWSFTFPVGTCATGVAGLAATLGLPVLTALAVVLLVILVLAWAVVAARTALAVRGGTVALW</sequence>
<comment type="similarity">
    <text evidence="2">Belongs to the tellurite-resistance/dicarboxylate transporter (TDT) family.</text>
</comment>
<keyword evidence="6 8" id="KW-1133">Transmembrane helix</keyword>
<comment type="caution">
    <text evidence="9">The sequence shown here is derived from an EMBL/GenBank/DDBJ whole genome shotgun (WGS) entry which is preliminary data.</text>
</comment>
<accession>A0ABP7XQZ3</accession>
<evidence type="ECO:0000256" key="3">
    <source>
        <dbReference type="ARBA" id="ARBA00022448"/>
    </source>
</evidence>
<evidence type="ECO:0000256" key="1">
    <source>
        <dbReference type="ARBA" id="ARBA00004651"/>
    </source>
</evidence>
<feature type="transmembrane region" description="Helical" evidence="8">
    <location>
        <begin position="274"/>
        <end position="298"/>
    </location>
</feature>
<keyword evidence="5 8" id="KW-0812">Transmembrane</keyword>
<dbReference type="InterPro" id="IPR038665">
    <property type="entry name" value="Voltage-dep_anion_channel_sf"/>
</dbReference>
<evidence type="ECO:0000256" key="5">
    <source>
        <dbReference type="ARBA" id="ARBA00022692"/>
    </source>
</evidence>
<feature type="transmembrane region" description="Helical" evidence="8">
    <location>
        <begin position="63"/>
        <end position="80"/>
    </location>
</feature>
<keyword evidence="4" id="KW-1003">Cell membrane</keyword>
<reference evidence="10" key="1">
    <citation type="journal article" date="2019" name="Int. J. Syst. Evol. Microbiol.">
        <title>The Global Catalogue of Microorganisms (GCM) 10K type strain sequencing project: providing services to taxonomists for standard genome sequencing and annotation.</title>
        <authorList>
            <consortium name="The Broad Institute Genomics Platform"/>
            <consortium name="The Broad Institute Genome Sequencing Center for Infectious Disease"/>
            <person name="Wu L."/>
            <person name="Ma J."/>
        </authorList>
    </citation>
    <scope>NUCLEOTIDE SEQUENCE [LARGE SCALE GENOMIC DNA]</scope>
    <source>
        <strain evidence="10">JCM 16703</strain>
    </source>
</reference>
<evidence type="ECO:0000313" key="9">
    <source>
        <dbReference type="EMBL" id="GAA4124106.1"/>
    </source>
</evidence>
<keyword evidence="3" id="KW-0813">Transport</keyword>
<gene>
    <name evidence="9" type="ORF">GCM10022215_31500</name>
</gene>
<evidence type="ECO:0000256" key="4">
    <source>
        <dbReference type="ARBA" id="ARBA00022475"/>
    </source>
</evidence>
<dbReference type="PANTHER" id="PTHR31686:SF1">
    <property type="entry name" value="SULFITE EFFLUX PUMP SSU1"/>
    <property type="match status" value="1"/>
</dbReference>
<keyword evidence="10" id="KW-1185">Reference proteome</keyword>
<feature type="transmembrane region" description="Helical" evidence="8">
    <location>
        <begin position="337"/>
        <end position="356"/>
    </location>
</feature>
<dbReference type="Proteomes" id="UP001501495">
    <property type="component" value="Unassembled WGS sequence"/>
</dbReference>
<evidence type="ECO:0000256" key="6">
    <source>
        <dbReference type="ARBA" id="ARBA00022989"/>
    </source>
</evidence>
<feature type="transmembrane region" description="Helical" evidence="8">
    <location>
        <begin position="127"/>
        <end position="150"/>
    </location>
</feature>
<comment type="subcellular location">
    <subcellularLocation>
        <location evidence="1">Cell membrane</location>
        <topology evidence="1">Multi-pass membrane protein</topology>
    </subcellularLocation>
</comment>
<evidence type="ECO:0000256" key="8">
    <source>
        <dbReference type="SAM" id="Phobius"/>
    </source>
</evidence>
<dbReference type="PANTHER" id="PTHR31686">
    <property type="match status" value="1"/>
</dbReference>
<name>A0ABP7XQZ3_9ACTN</name>
<dbReference type="InterPro" id="IPR004695">
    <property type="entry name" value="SLAC1/Mae1/Ssu1/TehA"/>
</dbReference>
<protein>
    <recommendedName>
        <fullName evidence="11">C4-dicarboxylate ABC transporter</fullName>
    </recommendedName>
</protein>
<organism evidence="9 10">
    <name type="scientific">Nocardioides fonticola</name>
    <dbReference type="NCBI Taxonomy" id="450363"/>
    <lineage>
        <taxon>Bacteria</taxon>
        <taxon>Bacillati</taxon>
        <taxon>Actinomycetota</taxon>
        <taxon>Actinomycetes</taxon>
        <taxon>Propionibacteriales</taxon>
        <taxon>Nocardioidaceae</taxon>
        <taxon>Nocardioides</taxon>
    </lineage>
</organism>
<dbReference type="EMBL" id="BAAAZH010000024">
    <property type="protein sequence ID" value="GAA4124106.1"/>
    <property type="molecule type" value="Genomic_DNA"/>
</dbReference>
<feature type="transmembrane region" description="Helical" evidence="8">
    <location>
        <begin position="170"/>
        <end position="188"/>
    </location>
</feature>
<dbReference type="Gene3D" id="1.50.10.150">
    <property type="entry name" value="Voltage-dependent anion channel"/>
    <property type="match status" value="1"/>
</dbReference>
<feature type="transmembrane region" description="Helical" evidence="8">
    <location>
        <begin position="200"/>
        <end position="223"/>
    </location>
</feature>
<proteinExistence type="inferred from homology"/>
<evidence type="ECO:0000256" key="2">
    <source>
        <dbReference type="ARBA" id="ARBA00008566"/>
    </source>
</evidence>
<feature type="transmembrane region" description="Helical" evidence="8">
    <location>
        <begin position="100"/>
        <end position="120"/>
    </location>
</feature>
<dbReference type="InterPro" id="IPR051629">
    <property type="entry name" value="Sulfite_efflux_TDT"/>
</dbReference>
<dbReference type="RefSeq" id="WP_344734413.1">
    <property type="nucleotide sequence ID" value="NZ_BAAAZH010000024.1"/>
</dbReference>
<keyword evidence="7 8" id="KW-0472">Membrane</keyword>
<feature type="transmembrane region" description="Helical" evidence="8">
    <location>
        <begin position="310"/>
        <end position="331"/>
    </location>
</feature>
<dbReference type="Pfam" id="PF03595">
    <property type="entry name" value="SLAC1"/>
    <property type="match status" value="1"/>
</dbReference>
<evidence type="ECO:0000313" key="10">
    <source>
        <dbReference type="Proteomes" id="UP001501495"/>
    </source>
</evidence>